<keyword evidence="4 7" id="KW-0812">Transmembrane</keyword>
<keyword evidence="3" id="KW-1003">Cell membrane</keyword>
<evidence type="ECO:0000256" key="6">
    <source>
        <dbReference type="ARBA" id="ARBA00023136"/>
    </source>
</evidence>
<feature type="domain" description="ABC transmembrane type-1" evidence="9">
    <location>
        <begin position="121"/>
        <end position="328"/>
    </location>
</feature>
<feature type="transmembrane region" description="Helical" evidence="7">
    <location>
        <begin position="250"/>
        <end position="269"/>
    </location>
</feature>
<evidence type="ECO:0000256" key="4">
    <source>
        <dbReference type="ARBA" id="ARBA00022692"/>
    </source>
</evidence>
<feature type="transmembrane region" description="Helical" evidence="7">
    <location>
        <begin position="200"/>
        <end position="229"/>
    </location>
</feature>
<dbReference type="PANTHER" id="PTHR43005:SF1">
    <property type="entry name" value="SPERMIDINE_PUTRESCINE TRANSPORT SYSTEM PERMEASE PROTEIN"/>
    <property type="match status" value="1"/>
</dbReference>
<evidence type="ECO:0000313" key="10">
    <source>
        <dbReference type="EMBL" id="MCQ4122768.1"/>
    </source>
</evidence>
<comment type="similarity">
    <text evidence="7">Belongs to the binding-protein-dependent transport system permease family.</text>
</comment>
<feature type="transmembrane region" description="Helical" evidence="7">
    <location>
        <begin position="121"/>
        <end position="143"/>
    </location>
</feature>
<comment type="subcellular location">
    <subcellularLocation>
        <location evidence="1 7">Cell membrane</location>
        <topology evidence="1 7">Multi-pass membrane protein</topology>
    </subcellularLocation>
</comment>
<evidence type="ECO:0000256" key="7">
    <source>
        <dbReference type="RuleBase" id="RU363032"/>
    </source>
</evidence>
<dbReference type="Gene3D" id="1.10.3720.10">
    <property type="entry name" value="MetI-like"/>
    <property type="match status" value="1"/>
</dbReference>
<accession>A0ABT1QKD9</accession>
<feature type="transmembrane region" description="Helical" evidence="7">
    <location>
        <begin position="38"/>
        <end position="59"/>
    </location>
</feature>
<keyword evidence="2 7" id="KW-0813">Transport</keyword>
<evidence type="ECO:0000256" key="2">
    <source>
        <dbReference type="ARBA" id="ARBA00022448"/>
    </source>
</evidence>
<feature type="transmembrane region" description="Helical" evidence="7">
    <location>
        <begin position="312"/>
        <end position="337"/>
    </location>
</feature>
<dbReference type="RefSeq" id="WP_255974686.1">
    <property type="nucleotide sequence ID" value="NZ_JANFQF010000039.1"/>
</dbReference>
<evidence type="ECO:0000259" key="9">
    <source>
        <dbReference type="PROSITE" id="PS50928"/>
    </source>
</evidence>
<name>A0ABT1QKD9_9NOCA</name>
<evidence type="ECO:0000256" key="1">
    <source>
        <dbReference type="ARBA" id="ARBA00004651"/>
    </source>
</evidence>
<dbReference type="SUPFAM" id="SSF161098">
    <property type="entry name" value="MetI-like"/>
    <property type="match status" value="1"/>
</dbReference>
<keyword evidence="11" id="KW-1185">Reference proteome</keyword>
<feature type="region of interest" description="Disordered" evidence="8">
    <location>
        <begin position="1"/>
        <end position="32"/>
    </location>
</feature>
<dbReference type="PANTHER" id="PTHR43005">
    <property type="entry name" value="BLR7065 PROTEIN"/>
    <property type="match status" value="1"/>
</dbReference>
<reference evidence="10 11" key="1">
    <citation type="submission" date="2022-07" db="EMBL/GenBank/DDBJ databases">
        <title>Degradation activity of malathion, p-nitrophenol and potential low-temperature adaptation strategy of Rhodococcus sp. FXJ9.536.</title>
        <authorList>
            <person name="Huang J."/>
            <person name="Huang Y."/>
        </authorList>
    </citation>
    <scope>NUCLEOTIDE SEQUENCE [LARGE SCALE GENOMIC DNA]</scope>
    <source>
        <strain evidence="10 11">FXJ9.536</strain>
    </source>
</reference>
<evidence type="ECO:0000313" key="11">
    <source>
        <dbReference type="Proteomes" id="UP001524501"/>
    </source>
</evidence>
<dbReference type="InterPro" id="IPR000515">
    <property type="entry name" value="MetI-like"/>
</dbReference>
<evidence type="ECO:0000256" key="8">
    <source>
        <dbReference type="SAM" id="MobiDB-lite"/>
    </source>
</evidence>
<protein>
    <submittedName>
        <fullName evidence="10">Sugar ABC transporter permease</fullName>
    </submittedName>
</protein>
<dbReference type="PROSITE" id="PS50928">
    <property type="entry name" value="ABC_TM1"/>
    <property type="match status" value="1"/>
</dbReference>
<dbReference type="Pfam" id="PF00528">
    <property type="entry name" value="BPD_transp_1"/>
    <property type="match status" value="1"/>
</dbReference>
<dbReference type="CDD" id="cd06261">
    <property type="entry name" value="TM_PBP2"/>
    <property type="match status" value="1"/>
</dbReference>
<dbReference type="InterPro" id="IPR035906">
    <property type="entry name" value="MetI-like_sf"/>
</dbReference>
<keyword evidence="5 7" id="KW-1133">Transmembrane helix</keyword>
<proteinExistence type="inferred from homology"/>
<feature type="transmembrane region" description="Helical" evidence="7">
    <location>
        <begin position="155"/>
        <end position="180"/>
    </location>
</feature>
<comment type="caution">
    <text evidence="10">The sequence shown here is derived from an EMBL/GenBank/DDBJ whole genome shotgun (WGS) entry which is preliminary data.</text>
</comment>
<evidence type="ECO:0000256" key="3">
    <source>
        <dbReference type="ARBA" id="ARBA00022475"/>
    </source>
</evidence>
<organism evidence="10 11">
    <name type="scientific">Rhodococcus tibetensis</name>
    <dbReference type="NCBI Taxonomy" id="2965064"/>
    <lineage>
        <taxon>Bacteria</taxon>
        <taxon>Bacillati</taxon>
        <taxon>Actinomycetota</taxon>
        <taxon>Actinomycetes</taxon>
        <taxon>Mycobacteriales</taxon>
        <taxon>Nocardiaceae</taxon>
        <taxon>Rhodococcus</taxon>
    </lineage>
</organism>
<keyword evidence="6 7" id="KW-0472">Membrane</keyword>
<dbReference type="Proteomes" id="UP001524501">
    <property type="component" value="Unassembled WGS sequence"/>
</dbReference>
<gene>
    <name evidence="10" type="ORF">NOF53_27065</name>
</gene>
<sequence length="346" mass="37558">MSIHELPVEKATAATSDPDDVPPAEPTSKSTRSAKSRAALLLILPTMILLGIVILYPVVSAMVMSLFKDPAIDPATGKFVDQGFAGLSNYTHWLLQRCTDATGASVSCPNGTLGSLFWQSMWVTVFFTVVTVAIEVALGLWFATIMNRAFRGRALLRTSILVAWAIPTAVTAKLWFFIFAYDGIANKLLGTDILWTGDTWPARFAVIVADAWKTTPFVALLILAGLQMVPAEVYEAARMDGASVWQRFRLITFPLIKPAIFVAVLFRVLDVLRIYDLPAILTGGGGGDGTATTTLSILVIDQMRQGFNSASALSTITFLFIFAVAYALVKVMGVNVVETQEKQRKA</sequence>
<dbReference type="EMBL" id="JANFQF010000039">
    <property type="protein sequence ID" value="MCQ4122768.1"/>
    <property type="molecule type" value="Genomic_DNA"/>
</dbReference>
<evidence type="ECO:0000256" key="5">
    <source>
        <dbReference type="ARBA" id="ARBA00022989"/>
    </source>
</evidence>